<dbReference type="RefSeq" id="WP_123351841.1">
    <property type="nucleotide sequence ID" value="NZ_CP027432.2"/>
</dbReference>
<dbReference type="EC" id="2.7.8.7" evidence="11"/>
<dbReference type="InterPro" id="IPR002582">
    <property type="entry name" value="ACPS"/>
</dbReference>
<dbReference type="SUPFAM" id="SSF56214">
    <property type="entry name" value="4'-phosphopantetheinyl transferase"/>
    <property type="match status" value="1"/>
</dbReference>
<reference evidence="13" key="3">
    <citation type="submission" date="2019-06" db="EMBL/GenBank/DDBJ databases">
        <title>A comparative analysis of the Nautiliaceae.</title>
        <authorList>
            <person name="Grosche A."/>
            <person name="Smedile F."/>
            <person name="Vetriani C."/>
        </authorList>
    </citation>
    <scope>NUCLEOTIDE SEQUENCE</scope>
    <source>
        <strain evidence="13">TB6</strain>
    </source>
</reference>
<feature type="binding site" evidence="11">
    <location>
        <position position="5"/>
    </location>
    <ligand>
        <name>Mg(2+)</name>
        <dbReference type="ChEBI" id="CHEBI:18420"/>
    </ligand>
</feature>
<dbReference type="NCBIfam" id="TIGR00556">
    <property type="entry name" value="pantethn_trn"/>
    <property type="match status" value="1"/>
</dbReference>
<gene>
    <name evidence="11" type="primary">acpS</name>
    <name evidence="13" type="ORF">C6V80_05050</name>
    <name evidence="14" type="ORF">EDC58_0417</name>
</gene>
<keyword evidence="6 11" id="KW-0479">Metal-binding</keyword>
<comment type="catalytic activity">
    <reaction evidence="11">
        <text>apo-[ACP] + CoA = holo-[ACP] + adenosine 3',5'-bisphosphate + H(+)</text>
        <dbReference type="Rhea" id="RHEA:12068"/>
        <dbReference type="Rhea" id="RHEA-COMP:9685"/>
        <dbReference type="Rhea" id="RHEA-COMP:9690"/>
        <dbReference type="ChEBI" id="CHEBI:15378"/>
        <dbReference type="ChEBI" id="CHEBI:29999"/>
        <dbReference type="ChEBI" id="CHEBI:57287"/>
        <dbReference type="ChEBI" id="CHEBI:58343"/>
        <dbReference type="ChEBI" id="CHEBI:64479"/>
        <dbReference type="EC" id="2.7.8.7"/>
    </reaction>
</comment>
<evidence type="ECO:0000259" key="12">
    <source>
        <dbReference type="Pfam" id="PF01648"/>
    </source>
</evidence>
<dbReference type="InterPro" id="IPR050559">
    <property type="entry name" value="P-Pant_transferase_sf"/>
</dbReference>
<keyword evidence="7 11" id="KW-0276">Fatty acid metabolism</keyword>
<evidence type="ECO:0000313" key="14">
    <source>
        <dbReference type="EMBL" id="ROR40936.1"/>
    </source>
</evidence>
<evidence type="ECO:0000313" key="15">
    <source>
        <dbReference type="Proteomes" id="UP000272781"/>
    </source>
</evidence>
<dbReference type="EMBL" id="CP027432">
    <property type="protein sequence ID" value="QCI28344.1"/>
    <property type="molecule type" value="Genomic_DNA"/>
</dbReference>
<dbReference type="PANTHER" id="PTHR12215:SF10">
    <property type="entry name" value="L-AMINOADIPATE-SEMIALDEHYDE DEHYDROGENASE-PHOSPHOPANTETHEINYL TRANSFERASE"/>
    <property type="match status" value="1"/>
</dbReference>
<comment type="subcellular location">
    <subcellularLocation>
        <location evidence="11">Cytoplasm</location>
    </subcellularLocation>
</comment>
<evidence type="ECO:0000256" key="1">
    <source>
        <dbReference type="ARBA" id="ARBA00001946"/>
    </source>
</evidence>
<sequence length="117" mass="12882">MIGIDIVEIKRIENMIEKFGQKALERFLTPKEISLLSSSASIAGYWAAKEAFSKALGSGIGEECSFLDIEILKTPKNKPYFSEKTLQKFNIKAADLSISHDGGFAIAAVIILKENMI</sequence>
<dbReference type="HAMAP" id="MF_00101">
    <property type="entry name" value="AcpS"/>
    <property type="match status" value="1"/>
</dbReference>
<dbReference type="NCBIfam" id="TIGR00516">
    <property type="entry name" value="acpS"/>
    <property type="match status" value="1"/>
</dbReference>
<dbReference type="GO" id="GO:0008897">
    <property type="term" value="F:holo-[acyl-carrier-protein] synthase activity"/>
    <property type="evidence" value="ECO:0007669"/>
    <property type="project" value="UniProtKB-UniRule"/>
</dbReference>
<comment type="cofactor">
    <cofactor evidence="1 11">
        <name>Mg(2+)</name>
        <dbReference type="ChEBI" id="CHEBI:18420"/>
    </cofactor>
</comment>
<evidence type="ECO:0000256" key="10">
    <source>
        <dbReference type="ARBA" id="ARBA00023160"/>
    </source>
</evidence>
<dbReference type="GO" id="GO:0019878">
    <property type="term" value="P:lysine biosynthetic process via aminoadipic acid"/>
    <property type="evidence" value="ECO:0007669"/>
    <property type="project" value="TreeGrafter"/>
</dbReference>
<evidence type="ECO:0000256" key="3">
    <source>
        <dbReference type="ARBA" id="ARBA00022490"/>
    </source>
</evidence>
<comment type="similarity">
    <text evidence="2">Belongs to the P-Pant transferase superfamily. Gsp/Sfp/HetI/AcpT family.</text>
</comment>
<dbReference type="AlphaFoldDB" id="A0AAJ4RE48"/>
<dbReference type="InterPro" id="IPR037143">
    <property type="entry name" value="4-PPantetheinyl_Trfase_dom_sf"/>
</dbReference>
<keyword evidence="8 11" id="KW-0460">Magnesium</keyword>
<comment type="similarity">
    <text evidence="11">Belongs to the P-Pant transferase superfamily. AcpS family.</text>
</comment>
<evidence type="ECO:0000256" key="7">
    <source>
        <dbReference type="ARBA" id="ARBA00022832"/>
    </source>
</evidence>
<evidence type="ECO:0000256" key="11">
    <source>
        <dbReference type="HAMAP-Rule" id="MF_00101"/>
    </source>
</evidence>
<dbReference type="Pfam" id="PF01648">
    <property type="entry name" value="ACPS"/>
    <property type="match status" value="1"/>
</dbReference>
<organism evidence="14 15">
    <name type="scientific">Caminibacter pacificus</name>
    <dbReference type="NCBI Taxonomy" id="1424653"/>
    <lineage>
        <taxon>Bacteria</taxon>
        <taxon>Pseudomonadati</taxon>
        <taxon>Campylobacterota</taxon>
        <taxon>Epsilonproteobacteria</taxon>
        <taxon>Nautiliales</taxon>
        <taxon>Nautiliaceae</taxon>
        <taxon>Caminibacter</taxon>
    </lineage>
</organism>
<keyword evidence="3 11" id="KW-0963">Cytoplasm</keyword>
<comment type="function">
    <text evidence="11">Transfers the 4'-phosphopantetheine moiety from coenzyme A to a Ser of acyl-carrier-protein.</text>
</comment>
<evidence type="ECO:0000256" key="9">
    <source>
        <dbReference type="ARBA" id="ARBA00023098"/>
    </source>
</evidence>
<protein>
    <recommendedName>
        <fullName evidence="11">Holo-[acyl-carrier-protein] synthase</fullName>
        <shortName evidence="11">Holo-ACP synthase</shortName>
        <ecNumber evidence="11">2.7.8.7</ecNumber>
    </recommendedName>
    <alternativeName>
        <fullName evidence="11">4'-phosphopantetheinyl transferase AcpS</fullName>
    </alternativeName>
</protein>
<evidence type="ECO:0000256" key="8">
    <source>
        <dbReference type="ARBA" id="ARBA00022842"/>
    </source>
</evidence>
<dbReference type="Proteomes" id="UP000298805">
    <property type="component" value="Chromosome"/>
</dbReference>
<name>A0AAJ4RE48_9BACT</name>
<keyword evidence="5 11" id="KW-0808">Transferase</keyword>
<dbReference type="PANTHER" id="PTHR12215">
    <property type="entry name" value="PHOSPHOPANTETHEINE TRANSFERASE"/>
    <property type="match status" value="1"/>
</dbReference>
<keyword evidence="9 11" id="KW-0443">Lipid metabolism</keyword>
<dbReference type="InterPro" id="IPR004568">
    <property type="entry name" value="Ppantetheine-prot_Trfase_dom"/>
</dbReference>
<dbReference type="InterPro" id="IPR008278">
    <property type="entry name" value="4-PPantetheinyl_Trfase_dom"/>
</dbReference>
<keyword evidence="16" id="KW-1185">Reference proteome</keyword>
<evidence type="ECO:0000256" key="2">
    <source>
        <dbReference type="ARBA" id="ARBA00010990"/>
    </source>
</evidence>
<reference evidence="14 15" key="2">
    <citation type="submission" date="2018-11" db="EMBL/GenBank/DDBJ databases">
        <title>Genomic Encyclopedia of Type Strains, Phase IV (KMG-IV): sequencing the most valuable type-strain genomes for metagenomic binning, comparative biology and taxonomic classification.</title>
        <authorList>
            <person name="Goeker M."/>
        </authorList>
    </citation>
    <scope>NUCLEOTIDE SEQUENCE [LARGE SCALE GENOMIC DNA]</scope>
    <source>
        <strain evidence="14 15">DSM 27783</strain>
    </source>
</reference>
<dbReference type="EMBL" id="RJVK01000001">
    <property type="protein sequence ID" value="ROR40936.1"/>
    <property type="molecule type" value="Genomic_DNA"/>
</dbReference>
<feature type="binding site" evidence="11">
    <location>
        <position position="50"/>
    </location>
    <ligand>
        <name>Mg(2+)</name>
        <dbReference type="ChEBI" id="CHEBI:18420"/>
    </ligand>
</feature>
<proteinExistence type="inferred from homology"/>
<dbReference type="GO" id="GO:0000287">
    <property type="term" value="F:magnesium ion binding"/>
    <property type="evidence" value="ECO:0007669"/>
    <property type="project" value="UniProtKB-UniRule"/>
</dbReference>
<evidence type="ECO:0000313" key="13">
    <source>
        <dbReference type="EMBL" id="QCI28344.1"/>
    </source>
</evidence>
<evidence type="ECO:0000256" key="4">
    <source>
        <dbReference type="ARBA" id="ARBA00022516"/>
    </source>
</evidence>
<evidence type="ECO:0000256" key="5">
    <source>
        <dbReference type="ARBA" id="ARBA00022679"/>
    </source>
</evidence>
<keyword evidence="4 11" id="KW-0444">Lipid biosynthesis</keyword>
<dbReference type="Gene3D" id="3.90.470.20">
    <property type="entry name" value="4'-phosphopantetheinyl transferase domain"/>
    <property type="match status" value="1"/>
</dbReference>
<accession>A0AAJ4RE48</accession>
<dbReference type="GO" id="GO:0005829">
    <property type="term" value="C:cytosol"/>
    <property type="evidence" value="ECO:0007669"/>
    <property type="project" value="TreeGrafter"/>
</dbReference>
<feature type="domain" description="4'-phosphopantetheinyl transferase" evidence="12">
    <location>
        <begin position="2"/>
        <end position="108"/>
    </location>
</feature>
<evidence type="ECO:0000256" key="6">
    <source>
        <dbReference type="ARBA" id="ARBA00022723"/>
    </source>
</evidence>
<keyword evidence="10 11" id="KW-0275">Fatty acid biosynthesis</keyword>
<reference evidence="16" key="1">
    <citation type="submission" date="2018-03" db="EMBL/GenBank/DDBJ databases">
        <title>A comparative analysis of the Nautiliaceae.</title>
        <authorList>
            <person name="Grosche A."/>
            <person name="Smedile F."/>
            <person name="Vetriani C."/>
        </authorList>
    </citation>
    <scope>NUCLEOTIDE SEQUENCE [LARGE SCALE GENOMIC DNA]</scope>
    <source>
        <strain evidence="16">TB6</strain>
    </source>
</reference>
<dbReference type="GO" id="GO:0006633">
    <property type="term" value="P:fatty acid biosynthetic process"/>
    <property type="evidence" value="ECO:0007669"/>
    <property type="project" value="UniProtKB-UniRule"/>
</dbReference>
<evidence type="ECO:0000313" key="16">
    <source>
        <dbReference type="Proteomes" id="UP000298805"/>
    </source>
</evidence>
<dbReference type="Proteomes" id="UP000272781">
    <property type="component" value="Unassembled WGS sequence"/>
</dbReference>